<dbReference type="EMBL" id="CP003969">
    <property type="protein sequence ID" value="AGP36446.1"/>
    <property type="molecule type" value="Genomic_DNA"/>
</dbReference>
<organism evidence="1 2">
    <name type="scientific">Sorangium cellulosum So0157-2</name>
    <dbReference type="NCBI Taxonomy" id="1254432"/>
    <lineage>
        <taxon>Bacteria</taxon>
        <taxon>Pseudomonadati</taxon>
        <taxon>Myxococcota</taxon>
        <taxon>Polyangia</taxon>
        <taxon>Polyangiales</taxon>
        <taxon>Polyangiaceae</taxon>
        <taxon>Sorangium</taxon>
    </lineage>
</organism>
<dbReference type="KEGG" id="scu:SCE1572_19290"/>
<reference evidence="1 2" key="1">
    <citation type="journal article" date="2013" name="Sci. Rep.">
        <title>Extraordinary expansion of a Sorangium cellulosum genome from an alkaline milieu.</title>
        <authorList>
            <person name="Han K."/>
            <person name="Li Z.F."/>
            <person name="Peng R."/>
            <person name="Zhu L.P."/>
            <person name="Zhou T."/>
            <person name="Wang L.G."/>
            <person name="Li S.G."/>
            <person name="Zhang X.B."/>
            <person name="Hu W."/>
            <person name="Wu Z.H."/>
            <person name="Qin N."/>
            <person name="Li Y.Z."/>
        </authorList>
    </citation>
    <scope>NUCLEOTIDE SEQUENCE [LARGE SCALE GENOMIC DNA]</scope>
    <source>
        <strain evidence="1 2">So0157-2</strain>
    </source>
</reference>
<name>S4XVV7_SORCE</name>
<gene>
    <name evidence="1" type="ORF">SCE1572_19290</name>
</gene>
<evidence type="ECO:0000313" key="1">
    <source>
        <dbReference type="EMBL" id="AGP36446.1"/>
    </source>
</evidence>
<proteinExistence type="predicted"/>
<evidence type="ECO:0000313" key="2">
    <source>
        <dbReference type="Proteomes" id="UP000014803"/>
    </source>
</evidence>
<dbReference type="Proteomes" id="UP000014803">
    <property type="component" value="Chromosome"/>
</dbReference>
<dbReference type="HOGENOM" id="CLU_1721156_0_0_7"/>
<dbReference type="STRING" id="1254432.SCE1572_19290"/>
<protein>
    <submittedName>
        <fullName evidence="1">Uncharacterized protein</fullName>
    </submittedName>
</protein>
<dbReference type="PATRIC" id="fig|1254432.3.peg.4364"/>
<accession>S4XVV7</accession>
<dbReference type="AlphaFoldDB" id="S4XVV7"/>
<sequence>MPRTPVEGMGLAAYAAISARLAGSGRRRAEVLSGAGLNEANWLRVEKTWALRLATALMQQDLSFAREYEDAFAAAQAELAQGTPLLPMASYADLVAAIESGREPGAVLADAKMPLAEFLEQQRRWTAMLVADRELAASFRAMVTARKQGSDR</sequence>